<dbReference type="InterPro" id="IPR013149">
    <property type="entry name" value="ADH-like_C"/>
</dbReference>
<accession>A0A4R4EPB1</accession>
<dbReference type="Gene3D" id="3.40.50.720">
    <property type="entry name" value="NAD(P)-binding Rossmann-like Domain"/>
    <property type="match status" value="1"/>
</dbReference>
<dbReference type="EMBL" id="SKFG01000002">
    <property type="protein sequence ID" value="TCZ80218.1"/>
    <property type="molecule type" value="Genomic_DNA"/>
</dbReference>
<dbReference type="InterPro" id="IPR020843">
    <property type="entry name" value="ER"/>
</dbReference>
<dbReference type="OrthoDB" id="9787435at2"/>
<dbReference type="InterPro" id="IPR013154">
    <property type="entry name" value="ADH-like_N"/>
</dbReference>
<evidence type="ECO:0000313" key="4">
    <source>
        <dbReference type="EMBL" id="TCZ80218.1"/>
    </source>
</evidence>
<dbReference type="RefSeq" id="WP_132416864.1">
    <property type="nucleotide sequence ID" value="NZ_SKFG01000002.1"/>
</dbReference>
<dbReference type="PANTHER" id="PTHR48106">
    <property type="entry name" value="QUINONE OXIDOREDUCTASE PIG3-RELATED"/>
    <property type="match status" value="1"/>
</dbReference>
<keyword evidence="1" id="KW-0521">NADP</keyword>
<dbReference type="InterPro" id="IPR002364">
    <property type="entry name" value="Quin_OxRdtase/zeta-crystal_CS"/>
</dbReference>
<evidence type="ECO:0000256" key="1">
    <source>
        <dbReference type="ARBA" id="ARBA00022857"/>
    </source>
</evidence>
<evidence type="ECO:0000256" key="2">
    <source>
        <dbReference type="ARBA" id="ARBA00023002"/>
    </source>
</evidence>
<dbReference type="Pfam" id="PF08240">
    <property type="entry name" value="ADH_N"/>
    <property type="match status" value="1"/>
</dbReference>
<dbReference type="AlphaFoldDB" id="A0A4R4EPB1"/>
<organism evidence="4 5">
    <name type="scientific">Paenibacillus albiflavus</name>
    <dbReference type="NCBI Taxonomy" id="2545760"/>
    <lineage>
        <taxon>Bacteria</taxon>
        <taxon>Bacillati</taxon>
        <taxon>Bacillota</taxon>
        <taxon>Bacilli</taxon>
        <taxon>Bacillales</taxon>
        <taxon>Paenibacillaceae</taxon>
        <taxon>Paenibacillus</taxon>
    </lineage>
</organism>
<dbReference type="Pfam" id="PF00107">
    <property type="entry name" value="ADH_zinc_N"/>
    <property type="match status" value="1"/>
</dbReference>
<evidence type="ECO:0000259" key="3">
    <source>
        <dbReference type="SMART" id="SM00829"/>
    </source>
</evidence>
<dbReference type="SMART" id="SM00829">
    <property type="entry name" value="PKS_ER"/>
    <property type="match status" value="1"/>
</dbReference>
<keyword evidence="2" id="KW-0560">Oxidoreductase</keyword>
<keyword evidence="5" id="KW-1185">Reference proteome</keyword>
<dbReference type="GO" id="GO:0035925">
    <property type="term" value="F:mRNA 3'-UTR AU-rich region binding"/>
    <property type="evidence" value="ECO:0007669"/>
    <property type="project" value="TreeGrafter"/>
</dbReference>
<dbReference type="GO" id="GO:0003960">
    <property type="term" value="F:quinone reductase (NADPH) activity"/>
    <property type="evidence" value="ECO:0007669"/>
    <property type="project" value="TreeGrafter"/>
</dbReference>
<dbReference type="PANTHER" id="PTHR48106:SF13">
    <property type="entry name" value="QUINONE OXIDOREDUCTASE-RELATED"/>
    <property type="match status" value="1"/>
</dbReference>
<dbReference type="InterPro" id="IPR011032">
    <property type="entry name" value="GroES-like_sf"/>
</dbReference>
<evidence type="ECO:0000313" key="5">
    <source>
        <dbReference type="Proteomes" id="UP000295418"/>
    </source>
</evidence>
<gene>
    <name evidence="4" type="ORF">E0485_03120</name>
</gene>
<dbReference type="Gene3D" id="3.90.180.10">
    <property type="entry name" value="Medium-chain alcohol dehydrogenases, catalytic domain"/>
    <property type="match status" value="1"/>
</dbReference>
<dbReference type="GO" id="GO:0070402">
    <property type="term" value="F:NADPH binding"/>
    <property type="evidence" value="ECO:0007669"/>
    <property type="project" value="TreeGrafter"/>
</dbReference>
<dbReference type="GO" id="GO:0005829">
    <property type="term" value="C:cytosol"/>
    <property type="evidence" value="ECO:0007669"/>
    <property type="project" value="TreeGrafter"/>
</dbReference>
<proteinExistence type="predicted"/>
<dbReference type="InterPro" id="IPR036291">
    <property type="entry name" value="NAD(P)-bd_dom_sf"/>
</dbReference>
<dbReference type="Proteomes" id="UP000295418">
    <property type="component" value="Unassembled WGS sequence"/>
</dbReference>
<feature type="domain" description="Enoyl reductase (ER)" evidence="3">
    <location>
        <begin position="10"/>
        <end position="322"/>
    </location>
</feature>
<dbReference type="SUPFAM" id="SSF51735">
    <property type="entry name" value="NAD(P)-binding Rossmann-fold domains"/>
    <property type="match status" value="1"/>
</dbReference>
<protein>
    <submittedName>
        <fullName evidence="4">NADPH:quinone oxidoreductase family protein</fullName>
    </submittedName>
</protein>
<dbReference type="SUPFAM" id="SSF50129">
    <property type="entry name" value="GroES-like"/>
    <property type="match status" value="1"/>
</dbReference>
<dbReference type="GO" id="GO:0008270">
    <property type="term" value="F:zinc ion binding"/>
    <property type="evidence" value="ECO:0007669"/>
    <property type="project" value="InterPro"/>
</dbReference>
<dbReference type="CDD" id="cd08241">
    <property type="entry name" value="QOR1"/>
    <property type="match status" value="1"/>
</dbReference>
<sequence length="324" mass="34331">MYAAVVTQFGGPEVLEYLEVDRPSPGPNQVLIKVAATSVNYADIKGRYGNKGAVQPPYIPGLDVAGTIVAVGSEVSEFQVGQRIIAFPAGGSYAEYVVADAILTYVLPDSIDFKIAAACPIVSFTSYKLLADVARIVAGETVLIHAAAGGIGTTAIQLAKLLGASQVIGVVSSESKIDTPLRVGADVVIDSSKEDFAQRTLELTNGRGVDVILDSVAGRVTEQSLQCLAWYGRLVQFGNSSGEVGTVQSKDLHTSCRSVLGFSLGTTRAQRPHLLRDVADKVLEFIADGSLQMMIGDTFPLRDAKLAHELVENRRSQGKVLLIP</sequence>
<name>A0A4R4EPB1_9BACL</name>
<reference evidence="4 5" key="1">
    <citation type="submission" date="2019-03" db="EMBL/GenBank/DDBJ databases">
        <authorList>
            <person name="Kim M.K.M."/>
        </authorList>
    </citation>
    <scope>NUCLEOTIDE SEQUENCE [LARGE SCALE GENOMIC DNA]</scope>
    <source>
        <strain evidence="4 5">18JY21-1</strain>
    </source>
</reference>
<comment type="caution">
    <text evidence="4">The sequence shown here is derived from an EMBL/GenBank/DDBJ whole genome shotgun (WGS) entry which is preliminary data.</text>
</comment>
<dbReference type="PROSITE" id="PS01162">
    <property type="entry name" value="QOR_ZETA_CRYSTAL"/>
    <property type="match status" value="1"/>
</dbReference>